<organism evidence="3 4">
    <name type="scientific">Streptomyces pyxinae</name>
    <dbReference type="NCBI Taxonomy" id="2970734"/>
    <lineage>
        <taxon>Bacteria</taxon>
        <taxon>Bacillati</taxon>
        <taxon>Actinomycetota</taxon>
        <taxon>Actinomycetes</taxon>
        <taxon>Kitasatosporales</taxon>
        <taxon>Streptomycetaceae</taxon>
        <taxon>Streptomyces</taxon>
    </lineage>
</organism>
<dbReference type="Proteomes" id="UP001431313">
    <property type="component" value="Unassembled WGS sequence"/>
</dbReference>
<keyword evidence="2" id="KW-0812">Transmembrane</keyword>
<evidence type="ECO:0000313" key="4">
    <source>
        <dbReference type="Proteomes" id="UP001431313"/>
    </source>
</evidence>
<keyword evidence="2" id="KW-1133">Transmembrane helix</keyword>
<dbReference type="RefSeq" id="WP_258789270.1">
    <property type="nucleotide sequence ID" value="NZ_JANUGQ010000018.1"/>
</dbReference>
<keyword evidence="2" id="KW-0472">Membrane</keyword>
<evidence type="ECO:0000256" key="1">
    <source>
        <dbReference type="SAM" id="MobiDB-lite"/>
    </source>
</evidence>
<sequence length="99" mass="9956">MVNTSQQIGGAIGTTPLNTIATGATTTYAHRHPASPAAGDLPFDAFVHGYSTAIRWTAGILVLAALAATVLVRHDPRHPATGTAAEAQGASQPALAGTN</sequence>
<keyword evidence="4" id="KW-1185">Reference proteome</keyword>
<name>A0ABT2CKQ8_9ACTN</name>
<proteinExistence type="predicted"/>
<evidence type="ECO:0000313" key="3">
    <source>
        <dbReference type="EMBL" id="MCS0638006.1"/>
    </source>
</evidence>
<comment type="caution">
    <text evidence="3">The sequence shown here is derived from an EMBL/GenBank/DDBJ whole genome shotgun (WGS) entry which is preliminary data.</text>
</comment>
<evidence type="ECO:0000256" key="2">
    <source>
        <dbReference type="SAM" id="Phobius"/>
    </source>
</evidence>
<feature type="transmembrane region" description="Helical" evidence="2">
    <location>
        <begin position="53"/>
        <end position="72"/>
    </location>
</feature>
<feature type="region of interest" description="Disordered" evidence="1">
    <location>
        <begin position="78"/>
        <end position="99"/>
    </location>
</feature>
<protein>
    <submittedName>
        <fullName evidence="3">Uncharacterized protein</fullName>
    </submittedName>
</protein>
<reference evidence="3" key="1">
    <citation type="submission" date="2022-08" db="EMBL/GenBank/DDBJ databases">
        <authorList>
            <person name="Somphong A."/>
            <person name="Phongsopitanun W."/>
        </authorList>
    </citation>
    <scope>NUCLEOTIDE SEQUENCE</scope>
    <source>
        <strain evidence="3">LP05-1</strain>
    </source>
</reference>
<gene>
    <name evidence="3" type="ORF">NX801_20570</name>
</gene>
<accession>A0ABT2CKQ8</accession>
<dbReference type="EMBL" id="JANUGQ010000018">
    <property type="protein sequence ID" value="MCS0638006.1"/>
    <property type="molecule type" value="Genomic_DNA"/>
</dbReference>